<keyword evidence="1" id="KW-0812">Transmembrane</keyword>
<dbReference type="Pfam" id="PF00462">
    <property type="entry name" value="Glutaredoxin"/>
    <property type="match status" value="1"/>
</dbReference>
<keyword evidence="1" id="KW-0472">Membrane</keyword>
<sequence length="281" mass="31471">MKKLSFIILPILFVLYLTIDTYLKLNHSSLCESTGCKLADGLLNFDSIYLNFIGLLAAIGILITGILVYKKVIHKNFFYIVVGSALLFETIMLGYQYFASPEMCKFCMGVYTFLVLIMITASFRHFIVAFMGVVSVLMALSFLAIPKSQPYIIKDGNYLIQSPSCPHCKKVKAYLKDNYIEYSKIDIKSIEARQFATFLNFKTIPILITKEGKKIKIINGDKDIIKSYKSSKKDNNVDSGVVIEDSVSINSTFDAVDEEGCGFANLNTLTEESNCTSTDTK</sequence>
<dbReference type="AlphaFoldDB" id="A0A1W1CUS5"/>
<proteinExistence type="predicted"/>
<feature type="transmembrane region" description="Helical" evidence="1">
    <location>
        <begin position="110"/>
        <end position="143"/>
    </location>
</feature>
<feature type="domain" description="Glutaredoxin" evidence="2">
    <location>
        <begin position="160"/>
        <end position="208"/>
    </location>
</feature>
<dbReference type="EMBL" id="FPHN01000278">
    <property type="protein sequence ID" value="SFV69576.1"/>
    <property type="molecule type" value="Genomic_DNA"/>
</dbReference>
<gene>
    <name evidence="3" type="ORF">MNB_SV-14-364</name>
</gene>
<evidence type="ECO:0000256" key="1">
    <source>
        <dbReference type="SAM" id="Phobius"/>
    </source>
</evidence>
<evidence type="ECO:0000259" key="2">
    <source>
        <dbReference type="Pfam" id="PF00462"/>
    </source>
</evidence>
<dbReference type="PROSITE" id="PS51354">
    <property type="entry name" value="GLUTAREDOXIN_2"/>
    <property type="match status" value="1"/>
</dbReference>
<keyword evidence="1" id="KW-1133">Transmembrane helix</keyword>
<reference evidence="3" key="1">
    <citation type="submission" date="2016-10" db="EMBL/GenBank/DDBJ databases">
        <authorList>
            <person name="de Groot N.N."/>
        </authorList>
    </citation>
    <scope>NUCLEOTIDE SEQUENCE</scope>
</reference>
<protein>
    <submittedName>
        <fullName evidence="3">Vitamin K epoxide reductase</fullName>
    </submittedName>
</protein>
<name>A0A1W1CUS5_9ZZZZ</name>
<feature type="transmembrane region" description="Helical" evidence="1">
    <location>
        <begin position="49"/>
        <end position="69"/>
    </location>
</feature>
<organism evidence="3">
    <name type="scientific">hydrothermal vent metagenome</name>
    <dbReference type="NCBI Taxonomy" id="652676"/>
    <lineage>
        <taxon>unclassified sequences</taxon>
        <taxon>metagenomes</taxon>
        <taxon>ecological metagenomes</taxon>
    </lineage>
</organism>
<accession>A0A1W1CUS5</accession>
<dbReference type="SUPFAM" id="SSF52833">
    <property type="entry name" value="Thioredoxin-like"/>
    <property type="match status" value="1"/>
</dbReference>
<dbReference type="InterPro" id="IPR002109">
    <property type="entry name" value="Glutaredoxin"/>
</dbReference>
<dbReference type="Gene3D" id="3.40.30.10">
    <property type="entry name" value="Glutaredoxin"/>
    <property type="match status" value="1"/>
</dbReference>
<feature type="transmembrane region" description="Helical" evidence="1">
    <location>
        <begin position="76"/>
        <end position="98"/>
    </location>
</feature>
<evidence type="ECO:0000313" key="3">
    <source>
        <dbReference type="EMBL" id="SFV69576.1"/>
    </source>
</evidence>
<dbReference type="InterPro" id="IPR036249">
    <property type="entry name" value="Thioredoxin-like_sf"/>
</dbReference>